<evidence type="ECO:0000256" key="5">
    <source>
        <dbReference type="SAM" id="Phobius"/>
    </source>
</evidence>
<evidence type="ECO:0000256" key="3">
    <source>
        <dbReference type="ARBA" id="ARBA00022989"/>
    </source>
</evidence>
<keyword evidence="3 5" id="KW-1133">Transmembrane helix</keyword>
<dbReference type="SUPFAM" id="SSF103473">
    <property type="entry name" value="MFS general substrate transporter"/>
    <property type="match status" value="1"/>
</dbReference>
<dbReference type="Proteomes" id="UP001521116">
    <property type="component" value="Unassembled WGS sequence"/>
</dbReference>
<feature type="transmembrane region" description="Helical" evidence="5">
    <location>
        <begin position="213"/>
        <end position="236"/>
    </location>
</feature>
<protein>
    <recommendedName>
        <fullName evidence="6">Major facilitator superfamily (MFS) profile domain-containing protein</fullName>
    </recommendedName>
</protein>
<feature type="transmembrane region" description="Helical" evidence="5">
    <location>
        <begin position="256"/>
        <end position="277"/>
    </location>
</feature>
<evidence type="ECO:0000256" key="4">
    <source>
        <dbReference type="ARBA" id="ARBA00023136"/>
    </source>
</evidence>
<gene>
    <name evidence="7" type="ORF">SLS56_005584</name>
</gene>
<organism evidence="7 8">
    <name type="scientific">Neofusicoccum ribis</name>
    <dbReference type="NCBI Taxonomy" id="45134"/>
    <lineage>
        <taxon>Eukaryota</taxon>
        <taxon>Fungi</taxon>
        <taxon>Dikarya</taxon>
        <taxon>Ascomycota</taxon>
        <taxon>Pezizomycotina</taxon>
        <taxon>Dothideomycetes</taxon>
        <taxon>Dothideomycetes incertae sedis</taxon>
        <taxon>Botryosphaeriales</taxon>
        <taxon>Botryosphaeriaceae</taxon>
        <taxon>Neofusicoccum</taxon>
    </lineage>
</organism>
<keyword evidence="4 5" id="KW-0472">Membrane</keyword>
<evidence type="ECO:0000259" key="6">
    <source>
        <dbReference type="PROSITE" id="PS50850"/>
    </source>
</evidence>
<keyword evidence="8" id="KW-1185">Reference proteome</keyword>
<feature type="transmembrane region" description="Helical" evidence="5">
    <location>
        <begin position="289"/>
        <end position="310"/>
    </location>
</feature>
<accession>A0ABR3ST74</accession>
<dbReference type="InterPro" id="IPR036259">
    <property type="entry name" value="MFS_trans_sf"/>
</dbReference>
<feature type="transmembrane region" description="Helical" evidence="5">
    <location>
        <begin position="36"/>
        <end position="60"/>
    </location>
</feature>
<name>A0ABR3ST74_9PEZI</name>
<dbReference type="Pfam" id="PF07690">
    <property type="entry name" value="MFS_1"/>
    <property type="match status" value="1"/>
</dbReference>
<reference evidence="7 8" key="1">
    <citation type="submission" date="2024-02" db="EMBL/GenBank/DDBJ databases">
        <title>De novo assembly and annotation of 12 fungi associated with fruit tree decline syndrome in Ontario, Canada.</title>
        <authorList>
            <person name="Sulman M."/>
            <person name="Ellouze W."/>
            <person name="Ilyukhin E."/>
        </authorList>
    </citation>
    <scope>NUCLEOTIDE SEQUENCE [LARGE SCALE GENOMIC DNA]</scope>
    <source>
        <strain evidence="7 8">M1-105</strain>
    </source>
</reference>
<feature type="transmembrane region" description="Helical" evidence="5">
    <location>
        <begin position="316"/>
        <end position="339"/>
    </location>
</feature>
<feature type="transmembrane region" description="Helical" evidence="5">
    <location>
        <begin position="351"/>
        <end position="373"/>
    </location>
</feature>
<feature type="domain" description="Major facilitator superfamily (MFS) profile" evidence="6">
    <location>
        <begin position="1"/>
        <end position="412"/>
    </location>
</feature>
<comment type="subcellular location">
    <subcellularLocation>
        <location evidence="1">Membrane</location>
        <topology evidence="1">Multi-pass membrane protein</topology>
    </subcellularLocation>
</comment>
<keyword evidence="2 5" id="KW-0812">Transmembrane</keyword>
<sequence>MEKDLNTSNTIGVMILSIYMLAFSVGPLITSPLSEIYGRLVVLQGSNAFFLIFNTACGFAKTPGQLLAFRFLSGIGGCATQSTDDRQIGGAVMGEMFTPLERGQAVSIYSVAPLLGPVVGPVCGGLLAQHASWRWCFWAVSLLDVLVQAGGAACLRETYAPVLLRRKRDALAAATGDERLRTEHGGDGGWTGLLGRSMEGPFRMLATQPIVQAMSLYAGYGYGLAFLLSATMPLVWEGRYGQPPSTASLNYLPSSIGVVVMSQVTPRLGNAVYGRLLARAPDGQGRPEFRVPLLFLAGVLTPVGLLWYGWSVEARMHAVMPNVGTVVFTAGTNMTFFCINQYLIDTYTLHAASALGAATVLRGVCGFCIPLFAPSMFQALGFGVGNTILAAVAVVIGFPGAFVVWKWGPEMRAKSLYARK</sequence>
<dbReference type="EMBL" id="JAJVDC020000057">
    <property type="protein sequence ID" value="KAL1629141.1"/>
    <property type="molecule type" value="Genomic_DNA"/>
</dbReference>
<dbReference type="PANTHER" id="PTHR23502:SF60">
    <property type="entry name" value="MAJOR FACILITATOR SUPERFAMILY (MFS) PROFILE DOMAIN-CONTAINING PROTEIN-RELATED"/>
    <property type="match status" value="1"/>
</dbReference>
<comment type="caution">
    <text evidence="7">The sequence shown here is derived from an EMBL/GenBank/DDBJ whole genome shotgun (WGS) entry which is preliminary data.</text>
</comment>
<feature type="transmembrane region" description="Helical" evidence="5">
    <location>
        <begin position="379"/>
        <end position="405"/>
    </location>
</feature>
<evidence type="ECO:0000256" key="1">
    <source>
        <dbReference type="ARBA" id="ARBA00004141"/>
    </source>
</evidence>
<proteinExistence type="predicted"/>
<dbReference type="Gene3D" id="1.20.1250.20">
    <property type="entry name" value="MFS general substrate transporter like domains"/>
    <property type="match status" value="1"/>
</dbReference>
<feature type="transmembrane region" description="Helical" evidence="5">
    <location>
        <begin position="12"/>
        <end position="30"/>
    </location>
</feature>
<dbReference type="InterPro" id="IPR020846">
    <property type="entry name" value="MFS_dom"/>
</dbReference>
<dbReference type="InterPro" id="IPR011701">
    <property type="entry name" value="MFS"/>
</dbReference>
<evidence type="ECO:0000313" key="8">
    <source>
        <dbReference type="Proteomes" id="UP001521116"/>
    </source>
</evidence>
<dbReference type="PROSITE" id="PS50850">
    <property type="entry name" value="MFS"/>
    <property type="match status" value="1"/>
</dbReference>
<evidence type="ECO:0000256" key="2">
    <source>
        <dbReference type="ARBA" id="ARBA00022692"/>
    </source>
</evidence>
<evidence type="ECO:0000313" key="7">
    <source>
        <dbReference type="EMBL" id="KAL1629141.1"/>
    </source>
</evidence>
<dbReference type="PANTHER" id="PTHR23502">
    <property type="entry name" value="MAJOR FACILITATOR SUPERFAMILY"/>
    <property type="match status" value="1"/>
</dbReference>